<proteinExistence type="predicted"/>
<dbReference type="InterPro" id="IPR013651">
    <property type="entry name" value="ATP-grasp_RimK-type"/>
</dbReference>
<name>A0A0A2LWC9_9FLAO</name>
<evidence type="ECO:0000313" key="3">
    <source>
        <dbReference type="EMBL" id="KGO84289.1"/>
    </source>
</evidence>
<dbReference type="Gene3D" id="3.30.1490.20">
    <property type="entry name" value="ATP-grasp fold, A domain"/>
    <property type="match status" value="1"/>
</dbReference>
<evidence type="ECO:0000259" key="2">
    <source>
        <dbReference type="PROSITE" id="PS50975"/>
    </source>
</evidence>
<keyword evidence="1" id="KW-0067">ATP-binding</keyword>
<dbReference type="GO" id="GO:0016879">
    <property type="term" value="F:ligase activity, forming carbon-nitrogen bonds"/>
    <property type="evidence" value="ECO:0007669"/>
    <property type="project" value="TreeGrafter"/>
</dbReference>
<reference evidence="3 4" key="1">
    <citation type="submission" date="2013-09" db="EMBL/GenBank/DDBJ databases">
        <authorList>
            <person name="Zeng Z."/>
            <person name="Chen C."/>
        </authorList>
    </citation>
    <scope>NUCLEOTIDE SEQUENCE [LARGE SCALE GENOMIC DNA]</scope>
    <source>
        <strain evidence="3 4">F44-8</strain>
    </source>
</reference>
<protein>
    <recommendedName>
        <fullName evidence="2">ATP-grasp domain-containing protein</fullName>
    </recommendedName>
</protein>
<sequence>MKVGVHYTKGGFTERWVDYCINNQLEYVFVDCYETNIINVIKQQNITHLMWHLNHESHKDIEYGLMIMNAIDLLGVKTFPNYQSRWHFDNKVVQKYLLESISAPITKSYVFYNKQKALGFLEKADFPIVSKLKRGAGSSNVKLIHNYHEGEKYVNKLFGEGVFATSKAFENLNQKIRVAKKIKNPLELSKKFFRYIKKNKQERQSSALEKGYVYFQDFLNNNDYDTRIIVVGDKAFGIRRFNRKGDFRASGSGILDYSVGNIDVNFVKIAFEVSRKLNTDCLGFDFVYNEGQPNIIEVCFGFSVDAYNDCEGYWDENLNFIKGKFNPQYFMIEDFVKNE</sequence>
<dbReference type="PANTHER" id="PTHR21621:SF0">
    <property type="entry name" value="BETA-CITRYLGLUTAMATE SYNTHASE B-RELATED"/>
    <property type="match status" value="1"/>
</dbReference>
<dbReference type="GO" id="GO:0005524">
    <property type="term" value="F:ATP binding"/>
    <property type="evidence" value="ECO:0007669"/>
    <property type="project" value="UniProtKB-UniRule"/>
</dbReference>
<comment type="caution">
    <text evidence="3">The sequence shown here is derived from an EMBL/GenBank/DDBJ whole genome shotgun (WGS) entry which is preliminary data.</text>
</comment>
<dbReference type="SUPFAM" id="SSF56059">
    <property type="entry name" value="Glutathione synthetase ATP-binding domain-like"/>
    <property type="match status" value="1"/>
</dbReference>
<evidence type="ECO:0000256" key="1">
    <source>
        <dbReference type="PROSITE-ProRule" id="PRU00409"/>
    </source>
</evidence>
<feature type="domain" description="ATP-grasp" evidence="2">
    <location>
        <begin position="95"/>
        <end position="149"/>
    </location>
</feature>
<evidence type="ECO:0000313" key="4">
    <source>
        <dbReference type="Proteomes" id="UP000030129"/>
    </source>
</evidence>
<dbReference type="EMBL" id="JRLV01000001">
    <property type="protein sequence ID" value="KGO84289.1"/>
    <property type="molecule type" value="Genomic_DNA"/>
</dbReference>
<keyword evidence="4" id="KW-1185">Reference proteome</keyword>
<organism evidence="3 4">
    <name type="scientific">Flavobacterium beibuense F44-8</name>
    <dbReference type="NCBI Taxonomy" id="1406840"/>
    <lineage>
        <taxon>Bacteria</taxon>
        <taxon>Pseudomonadati</taxon>
        <taxon>Bacteroidota</taxon>
        <taxon>Flavobacteriia</taxon>
        <taxon>Flavobacteriales</taxon>
        <taxon>Flavobacteriaceae</taxon>
        <taxon>Flavobacterium</taxon>
    </lineage>
</organism>
<dbReference type="PROSITE" id="PS50975">
    <property type="entry name" value="ATP_GRASP"/>
    <property type="match status" value="1"/>
</dbReference>
<dbReference type="RefSeq" id="WP_035129918.1">
    <property type="nucleotide sequence ID" value="NZ_JRLV01000001.1"/>
</dbReference>
<dbReference type="GO" id="GO:0005737">
    <property type="term" value="C:cytoplasm"/>
    <property type="evidence" value="ECO:0007669"/>
    <property type="project" value="TreeGrafter"/>
</dbReference>
<keyword evidence="1" id="KW-0547">Nucleotide-binding</keyword>
<dbReference type="STRING" id="1406840.Q763_00660"/>
<accession>A0A0A2LWC9</accession>
<dbReference type="InterPro" id="IPR013815">
    <property type="entry name" value="ATP_grasp_subdomain_1"/>
</dbReference>
<dbReference type="AlphaFoldDB" id="A0A0A2LWC9"/>
<dbReference type="InterPro" id="IPR011761">
    <property type="entry name" value="ATP-grasp"/>
</dbReference>
<gene>
    <name evidence="3" type="ORF">Q763_00660</name>
</gene>
<dbReference type="eggNOG" id="COG0189">
    <property type="taxonomic scope" value="Bacteria"/>
</dbReference>
<dbReference type="Pfam" id="PF08443">
    <property type="entry name" value="RimK"/>
    <property type="match status" value="1"/>
</dbReference>
<dbReference type="Proteomes" id="UP000030129">
    <property type="component" value="Unassembled WGS sequence"/>
</dbReference>
<dbReference type="Gene3D" id="3.30.470.20">
    <property type="entry name" value="ATP-grasp fold, B domain"/>
    <property type="match status" value="1"/>
</dbReference>
<dbReference type="PANTHER" id="PTHR21621">
    <property type="entry name" value="RIBOSOMAL PROTEIN S6 MODIFICATION PROTEIN"/>
    <property type="match status" value="1"/>
</dbReference>
<dbReference type="GO" id="GO:0046872">
    <property type="term" value="F:metal ion binding"/>
    <property type="evidence" value="ECO:0007669"/>
    <property type="project" value="InterPro"/>
</dbReference>